<organism evidence="2 3">
    <name type="scientific">Cylindrotheca closterium</name>
    <dbReference type="NCBI Taxonomy" id="2856"/>
    <lineage>
        <taxon>Eukaryota</taxon>
        <taxon>Sar</taxon>
        <taxon>Stramenopiles</taxon>
        <taxon>Ochrophyta</taxon>
        <taxon>Bacillariophyta</taxon>
        <taxon>Bacillariophyceae</taxon>
        <taxon>Bacillariophycidae</taxon>
        <taxon>Bacillariales</taxon>
        <taxon>Bacillariaceae</taxon>
        <taxon>Cylindrotheca</taxon>
    </lineage>
</organism>
<feature type="domain" description="DUF6824" evidence="1">
    <location>
        <begin position="343"/>
        <end position="422"/>
    </location>
</feature>
<protein>
    <recommendedName>
        <fullName evidence="1">DUF6824 domain-containing protein</fullName>
    </recommendedName>
</protein>
<reference evidence="2" key="1">
    <citation type="submission" date="2023-08" db="EMBL/GenBank/DDBJ databases">
        <authorList>
            <person name="Audoor S."/>
            <person name="Bilcke G."/>
        </authorList>
    </citation>
    <scope>NUCLEOTIDE SEQUENCE</scope>
</reference>
<dbReference type="Gene3D" id="3.40.525.10">
    <property type="entry name" value="CRAL-TRIO lipid binding domain"/>
    <property type="match status" value="1"/>
</dbReference>
<gene>
    <name evidence="2" type="ORF">CYCCA115_LOCUS2999</name>
</gene>
<dbReference type="InterPro" id="IPR049227">
    <property type="entry name" value="DUF6824"/>
</dbReference>
<dbReference type="EMBL" id="CAKOGP040000224">
    <property type="protein sequence ID" value="CAJ1932762.1"/>
    <property type="molecule type" value="Genomic_DNA"/>
</dbReference>
<sequence>MDSLIAHALTSLSFDERQRQQEVLHGVATEIPENAQMLSEAFETLHCHLEKIKRVGSSYQMAESLDVSYVSDKAFRLMFLRGNRFDAKAAADQMIRFFDMKHQLFGRDKLTKDITIEDLDEDDLAFMRAGSVQVTETDRAGRPIWFALPGLRAFKCLQNELRARYYMAMELLKSEQAQRRGIVSITYAIGRYRDCMNGTGYVELVRQVLALPFHKAALHNCVSDPKEYILGSAAMAVIPVKDRSRIRLHLGSHMEIHYILSTYGIPSSKLPLHPKTNDAILDRHMRWYNDCLARDTGGHQFVVEKQMDTIMSDTSIVEQKQHHFASAIGSNDPMVVERPGRNDVVLGRNNKGHGNQLMMSLVKDLAKDYDSAGRGEKWTIADSIVQRIREQGGRFLQQQSDGNWEEVANDFARSKISKCFRNHRRIKKKNGGSSLDLTVPIVGDFDF</sequence>
<evidence type="ECO:0000313" key="3">
    <source>
        <dbReference type="Proteomes" id="UP001295423"/>
    </source>
</evidence>
<comment type="caution">
    <text evidence="2">The sequence shown here is derived from an EMBL/GenBank/DDBJ whole genome shotgun (WGS) entry which is preliminary data.</text>
</comment>
<proteinExistence type="predicted"/>
<accession>A0AAD2CFH9</accession>
<dbReference type="Pfam" id="PF20710">
    <property type="entry name" value="DUF6824"/>
    <property type="match status" value="1"/>
</dbReference>
<evidence type="ECO:0000313" key="2">
    <source>
        <dbReference type="EMBL" id="CAJ1932762.1"/>
    </source>
</evidence>
<evidence type="ECO:0000259" key="1">
    <source>
        <dbReference type="Pfam" id="PF20710"/>
    </source>
</evidence>
<dbReference type="AlphaFoldDB" id="A0AAD2CFH9"/>
<keyword evidence="3" id="KW-1185">Reference proteome</keyword>
<dbReference type="Proteomes" id="UP001295423">
    <property type="component" value="Unassembled WGS sequence"/>
</dbReference>
<name>A0AAD2CFH9_9STRA</name>
<dbReference type="InterPro" id="IPR036865">
    <property type="entry name" value="CRAL-TRIO_dom_sf"/>
</dbReference>